<comment type="subcellular location">
    <subcellularLocation>
        <location evidence="1">Membrane</location>
        <topology evidence="1">Multi-pass membrane protein</topology>
    </subcellularLocation>
</comment>
<dbReference type="PANTHER" id="PTHR33222">
    <property type="match status" value="1"/>
</dbReference>
<protein>
    <submittedName>
        <fullName evidence="5">Protein CURVATURE THYLAKOID 1D, chloroplastic-like</fullName>
    </submittedName>
</protein>
<feature type="transmembrane region" description="Helical" evidence="3">
    <location>
        <begin position="125"/>
        <end position="146"/>
    </location>
</feature>
<evidence type="ECO:0000259" key="4">
    <source>
        <dbReference type="Pfam" id="PF14159"/>
    </source>
</evidence>
<keyword evidence="6" id="KW-1185">Reference proteome</keyword>
<dbReference type="InterPro" id="IPR033344">
    <property type="entry name" value="CURT1"/>
</dbReference>
<accession>A0AAX6FEF6</accession>
<evidence type="ECO:0000256" key="2">
    <source>
        <dbReference type="SAM" id="MobiDB-lite"/>
    </source>
</evidence>
<dbReference type="PANTHER" id="PTHR33222:SF2">
    <property type="entry name" value="PROTEIN CURVATURE THYLAKOID 1D, CHLOROPLASTIC"/>
    <property type="match status" value="1"/>
</dbReference>
<evidence type="ECO:0000256" key="3">
    <source>
        <dbReference type="SAM" id="Phobius"/>
    </source>
</evidence>
<dbReference type="InterPro" id="IPR025564">
    <property type="entry name" value="CAAD_dom"/>
</dbReference>
<evidence type="ECO:0000313" key="5">
    <source>
        <dbReference type="EMBL" id="KAJ6814716.1"/>
    </source>
</evidence>
<feature type="domain" description="Cyanobacterial aminoacyl-tRNA synthetase CAAD" evidence="4">
    <location>
        <begin position="118"/>
        <end position="194"/>
    </location>
</feature>
<reference evidence="5" key="2">
    <citation type="submission" date="2023-04" db="EMBL/GenBank/DDBJ databases">
        <authorList>
            <person name="Bruccoleri R.E."/>
            <person name="Oakeley E.J."/>
            <person name="Faust A.-M."/>
            <person name="Dessus-Babus S."/>
            <person name="Altorfer M."/>
            <person name="Burckhardt D."/>
            <person name="Oertli M."/>
            <person name="Naumann U."/>
            <person name="Petersen F."/>
            <person name="Wong J."/>
        </authorList>
    </citation>
    <scope>NUCLEOTIDE SEQUENCE</scope>
    <source>
        <strain evidence="5">GSM-AAB239-AS_SAM_17_03QT</strain>
        <tissue evidence="5">Leaf</tissue>
    </source>
</reference>
<reference evidence="5" key="1">
    <citation type="journal article" date="2023" name="GigaByte">
        <title>Genome assembly of the bearded iris, Iris pallida Lam.</title>
        <authorList>
            <person name="Bruccoleri R.E."/>
            <person name="Oakeley E.J."/>
            <person name="Faust A.M.E."/>
            <person name="Altorfer M."/>
            <person name="Dessus-Babus S."/>
            <person name="Burckhardt D."/>
            <person name="Oertli M."/>
            <person name="Naumann U."/>
            <person name="Petersen F."/>
            <person name="Wong J."/>
        </authorList>
    </citation>
    <scope>NUCLEOTIDE SEQUENCE</scope>
    <source>
        <strain evidence="5">GSM-AAB239-AS_SAM_17_03QT</strain>
    </source>
</reference>
<feature type="transmembrane region" description="Helical" evidence="3">
    <location>
        <begin position="152"/>
        <end position="172"/>
    </location>
</feature>
<gene>
    <name evidence="5" type="ORF">M6B38_137900</name>
</gene>
<comment type="caution">
    <text evidence="5">The sequence shown here is derived from an EMBL/GenBank/DDBJ whole genome shotgun (WGS) entry which is preliminary data.</text>
</comment>
<keyword evidence="3" id="KW-0812">Transmembrane</keyword>
<dbReference type="Pfam" id="PF14159">
    <property type="entry name" value="CAAD"/>
    <property type="match status" value="1"/>
</dbReference>
<keyword evidence="3" id="KW-1133">Transmembrane helix</keyword>
<evidence type="ECO:0000313" key="6">
    <source>
        <dbReference type="Proteomes" id="UP001140949"/>
    </source>
</evidence>
<proteinExistence type="predicted"/>
<dbReference type="Proteomes" id="UP001140949">
    <property type="component" value="Unassembled WGS sequence"/>
</dbReference>
<keyword evidence="3" id="KW-0472">Membrane</keyword>
<dbReference type="GO" id="GO:0009535">
    <property type="term" value="C:chloroplast thylakoid membrane"/>
    <property type="evidence" value="ECO:0007669"/>
    <property type="project" value="TreeGrafter"/>
</dbReference>
<feature type="region of interest" description="Disordered" evidence="2">
    <location>
        <begin position="37"/>
        <end position="66"/>
    </location>
</feature>
<sequence>MDLCCLPRSLPALLPTRSQLRPTSPLFRPISAPTSFKSLTSHSSRPEFRATASEEPSTSVAETAEKYEAETAEKYEAETAGKYEAKGAPSEFVPAKEPSPEKSDAEDFISKLNLKQFDSDDTYSILIYGTGALVALWLSSAVVGALDSIPLVPKLFEVVGLAYTIWFSYRYLIFKKNREELFAKIDEIKGQIIGPDEN</sequence>
<organism evidence="5 6">
    <name type="scientific">Iris pallida</name>
    <name type="common">Sweet iris</name>
    <dbReference type="NCBI Taxonomy" id="29817"/>
    <lineage>
        <taxon>Eukaryota</taxon>
        <taxon>Viridiplantae</taxon>
        <taxon>Streptophyta</taxon>
        <taxon>Embryophyta</taxon>
        <taxon>Tracheophyta</taxon>
        <taxon>Spermatophyta</taxon>
        <taxon>Magnoliopsida</taxon>
        <taxon>Liliopsida</taxon>
        <taxon>Asparagales</taxon>
        <taxon>Iridaceae</taxon>
        <taxon>Iridoideae</taxon>
        <taxon>Irideae</taxon>
        <taxon>Iris</taxon>
    </lineage>
</organism>
<name>A0AAX6FEF6_IRIPA</name>
<dbReference type="AlphaFoldDB" id="A0AAX6FEF6"/>
<dbReference type="EMBL" id="JANAVB010029617">
    <property type="protein sequence ID" value="KAJ6814716.1"/>
    <property type="molecule type" value="Genomic_DNA"/>
</dbReference>
<evidence type="ECO:0000256" key="1">
    <source>
        <dbReference type="ARBA" id="ARBA00004141"/>
    </source>
</evidence>